<evidence type="ECO:0000259" key="6">
    <source>
        <dbReference type="Pfam" id="PF13087"/>
    </source>
</evidence>
<reference evidence="7" key="1">
    <citation type="submission" date="2015-07" db="EMBL/GenBank/DDBJ databases">
        <title>Transcriptome Assembly of Anthurium amnicola.</title>
        <authorList>
            <person name="Suzuki J."/>
        </authorList>
    </citation>
    <scope>NUCLEOTIDE SEQUENCE</scope>
</reference>
<evidence type="ECO:0000256" key="1">
    <source>
        <dbReference type="ARBA" id="ARBA00022741"/>
    </source>
</evidence>
<feature type="compositionally biased region" description="Basic and acidic residues" evidence="5">
    <location>
        <begin position="257"/>
        <end position="295"/>
    </location>
</feature>
<feature type="compositionally biased region" description="Polar residues" evidence="5">
    <location>
        <begin position="477"/>
        <end position="489"/>
    </location>
</feature>
<feature type="domain" description="DNA2/NAM7 helicase-like C-terminal" evidence="6">
    <location>
        <begin position="1"/>
        <end position="183"/>
    </location>
</feature>
<dbReference type="InterPro" id="IPR041679">
    <property type="entry name" value="DNA2/NAM7-like_C"/>
</dbReference>
<dbReference type="CDD" id="cd18808">
    <property type="entry name" value="SF1_C_Upf1"/>
    <property type="match status" value="1"/>
</dbReference>
<evidence type="ECO:0000256" key="5">
    <source>
        <dbReference type="SAM" id="MobiDB-lite"/>
    </source>
</evidence>
<dbReference type="InterPro" id="IPR027417">
    <property type="entry name" value="P-loop_NTPase"/>
</dbReference>
<keyword evidence="3 7" id="KW-0347">Helicase</keyword>
<feature type="compositionally biased region" description="Basic and acidic residues" evidence="5">
    <location>
        <begin position="238"/>
        <end position="249"/>
    </location>
</feature>
<dbReference type="GO" id="GO:0005524">
    <property type="term" value="F:ATP binding"/>
    <property type="evidence" value="ECO:0007669"/>
    <property type="project" value="UniProtKB-KW"/>
</dbReference>
<protein>
    <submittedName>
        <fullName evidence="7">Putative ATP-dependent helicase C29A10.10c</fullName>
    </submittedName>
</protein>
<dbReference type="FunFam" id="3.40.50.300:FF:000326">
    <property type="entry name" value="P-loop containing nucleoside triphosphate hydrolase"/>
    <property type="match status" value="1"/>
</dbReference>
<evidence type="ECO:0000256" key="2">
    <source>
        <dbReference type="ARBA" id="ARBA00022801"/>
    </source>
</evidence>
<dbReference type="InterPro" id="IPR045055">
    <property type="entry name" value="DNA2/NAM7-like"/>
</dbReference>
<feature type="compositionally biased region" description="Basic and acidic residues" evidence="5">
    <location>
        <begin position="325"/>
        <end position="349"/>
    </location>
</feature>
<keyword evidence="2" id="KW-0378">Hydrolase</keyword>
<evidence type="ECO:0000256" key="3">
    <source>
        <dbReference type="ARBA" id="ARBA00022806"/>
    </source>
</evidence>
<name>A0A1D1Z467_9ARAE</name>
<feature type="compositionally biased region" description="Low complexity" evidence="5">
    <location>
        <begin position="442"/>
        <end position="451"/>
    </location>
</feature>
<dbReference type="InterPro" id="IPR047187">
    <property type="entry name" value="SF1_C_Upf1"/>
</dbReference>
<dbReference type="Gene3D" id="3.40.50.300">
    <property type="entry name" value="P-loop containing nucleotide triphosphate hydrolases"/>
    <property type="match status" value="1"/>
</dbReference>
<dbReference type="GO" id="GO:0016787">
    <property type="term" value="F:hydrolase activity"/>
    <property type="evidence" value="ECO:0007669"/>
    <property type="project" value="UniProtKB-KW"/>
</dbReference>
<evidence type="ECO:0000256" key="4">
    <source>
        <dbReference type="ARBA" id="ARBA00022840"/>
    </source>
</evidence>
<keyword evidence="1" id="KW-0547">Nucleotide-binding</keyword>
<accession>A0A1D1Z467</accession>
<dbReference type="EMBL" id="GDJX01006314">
    <property type="protein sequence ID" value="JAT61622.1"/>
    <property type="molecule type" value="Transcribed_RNA"/>
</dbReference>
<dbReference type="PANTHER" id="PTHR10887:SF495">
    <property type="entry name" value="HELICASE SENATAXIN ISOFORM X1-RELATED"/>
    <property type="match status" value="1"/>
</dbReference>
<organism evidence="7">
    <name type="scientific">Anthurium amnicola</name>
    <dbReference type="NCBI Taxonomy" id="1678845"/>
    <lineage>
        <taxon>Eukaryota</taxon>
        <taxon>Viridiplantae</taxon>
        <taxon>Streptophyta</taxon>
        <taxon>Embryophyta</taxon>
        <taxon>Tracheophyta</taxon>
        <taxon>Spermatophyta</taxon>
        <taxon>Magnoliopsida</taxon>
        <taxon>Liliopsida</taxon>
        <taxon>Araceae</taxon>
        <taxon>Pothoideae</taxon>
        <taxon>Potheae</taxon>
        <taxon>Anthurium</taxon>
    </lineage>
</organism>
<sequence>MHHEICRFPSMHFYEGKLLSSSQMAIKSAPFHESAHLGPYMFFDIVDGHESHGKRSGSQSLYNESEADAAVEIMKFFVKRYSSEFAAGRIGVITPYKSQLSLLRSRFSSAFGPSMTADMEFNTVDGFQGREVDILILSTVRASISNAREHGGKSGNIGFVADVRRMNVALTRAKLSLWIVGNARTLQTNFHWYDLVNNAKERNLFMSVSRPYGAVFNSVPCLSKKDLNSPHLETRLRQQKKADFKDARHASQSVRLNTKEGHQRETKSSKNETKQDKRGVMHDHVSNKVDGRVRGSTDVLHGGLPHKHKNEEFTMKRRIATNAKGDLKDIPREKGKSSDKLCTSKERSIDNQVGSKTNLASGQLETDSSIKTLIKKAKCVQEISERSIPRNVNSIKAVISQTSTEGKHREKEAGDKERLHSSEETHRDIMSKRKRQRDAVDALLSSALISSKKPESLTKPAPNRPLSSKNARDAIKSTGSSEVHPSTNW</sequence>
<proteinExistence type="predicted"/>
<dbReference type="PANTHER" id="PTHR10887">
    <property type="entry name" value="DNA2/NAM7 HELICASE FAMILY"/>
    <property type="match status" value="1"/>
</dbReference>
<evidence type="ECO:0000313" key="7">
    <source>
        <dbReference type="EMBL" id="JAT61622.1"/>
    </source>
</evidence>
<dbReference type="SUPFAM" id="SSF52540">
    <property type="entry name" value="P-loop containing nucleoside triphosphate hydrolases"/>
    <property type="match status" value="1"/>
</dbReference>
<keyword evidence="4" id="KW-0067">ATP-binding</keyword>
<feature type="region of interest" description="Disordered" evidence="5">
    <location>
        <begin position="400"/>
        <end position="489"/>
    </location>
</feature>
<feature type="compositionally biased region" description="Basic and acidic residues" evidence="5">
    <location>
        <begin position="405"/>
        <end position="431"/>
    </location>
</feature>
<feature type="region of interest" description="Disordered" evidence="5">
    <location>
        <begin position="238"/>
        <end position="354"/>
    </location>
</feature>
<dbReference type="AlphaFoldDB" id="A0A1D1Z467"/>
<dbReference type="GO" id="GO:0005694">
    <property type="term" value="C:chromosome"/>
    <property type="evidence" value="ECO:0007669"/>
    <property type="project" value="UniProtKB-ARBA"/>
</dbReference>
<dbReference type="GO" id="GO:0004386">
    <property type="term" value="F:helicase activity"/>
    <property type="evidence" value="ECO:0007669"/>
    <property type="project" value="UniProtKB-KW"/>
</dbReference>
<gene>
    <name evidence="7" type="primary">SPBC29A10.10c_2</name>
    <name evidence="7" type="ORF">g.121189</name>
</gene>
<dbReference type="Pfam" id="PF13087">
    <property type="entry name" value="AAA_12"/>
    <property type="match status" value="1"/>
</dbReference>